<dbReference type="PANTHER" id="PTHR46243">
    <property type="entry name" value="BIS(5'-ADENOSYL)-TRIPHOSPHATASE"/>
    <property type="match status" value="1"/>
</dbReference>
<feature type="domain" description="HIT" evidence="3">
    <location>
        <begin position="61"/>
        <end position="171"/>
    </location>
</feature>
<feature type="compositionally biased region" description="Low complexity" evidence="2">
    <location>
        <begin position="166"/>
        <end position="179"/>
    </location>
</feature>
<dbReference type="InterPro" id="IPR011146">
    <property type="entry name" value="HIT-like"/>
</dbReference>
<feature type="region of interest" description="Disordered" evidence="2">
    <location>
        <begin position="164"/>
        <end position="236"/>
    </location>
</feature>
<dbReference type="PROSITE" id="PS00892">
    <property type="entry name" value="HIT_1"/>
    <property type="match status" value="1"/>
</dbReference>
<evidence type="ECO:0000313" key="4">
    <source>
        <dbReference type="EMBL" id="CEM40924.1"/>
    </source>
</evidence>
<evidence type="ECO:0000256" key="1">
    <source>
        <dbReference type="PROSITE-ProRule" id="PRU00464"/>
    </source>
</evidence>
<protein>
    <recommendedName>
        <fullName evidence="3">HIT domain-containing protein</fullName>
    </recommendedName>
</protein>
<evidence type="ECO:0000256" key="2">
    <source>
        <dbReference type="SAM" id="MobiDB-lite"/>
    </source>
</evidence>
<dbReference type="Pfam" id="PF01230">
    <property type="entry name" value="HIT"/>
    <property type="match status" value="1"/>
</dbReference>
<gene>
    <name evidence="4" type="ORF">Cvel_25653</name>
</gene>
<dbReference type="Gene3D" id="3.30.428.10">
    <property type="entry name" value="HIT-like"/>
    <property type="match status" value="1"/>
</dbReference>
<feature type="short sequence motif" description="Histidine triad motif" evidence="1">
    <location>
        <begin position="155"/>
        <end position="159"/>
    </location>
</feature>
<dbReference type="AlphaFoldDB" id="A0A0G4HAU3"/>
<evidence type="ECO:0000259" key="3">
    <source>
        <dbReference type="PROSITE" id="PS51084"/>
    </source>
</evidence>
<dbReference type="VEuPathDB" id="CryptoDB:Cvel_25653"/>
<dbReference type="SUPFAM" id="SSF54197">
    <property type="entry name" value="HIT-like"/>
    <property type="match status" value="1"/>
</dbReference>
<organism evidence="4">
    <name type="scientific">Chromera velia CCMP2878</name>
    <dbReference type="NCBI Taxonomy" id="1169474"/>
    <lineage>
        <taxon>Eukaryota</taxon>
        <taxon>Sar</taxon>
        <taxon>Alveolata</taxon>
        <taxon>Colpodellida</taxon>
        <taxon>Chromeraceae</taxon>
        <taxon>Chromera</taxon>
    </lineage>
</organism>
<feature type="region of interest" description="Disordered" evidence="2">
    <location>
        <begin position="32"/>
        <end position="59"/>
    </location>
</feature>
<feature type="compositionally biased region" description="Basic and acidic residues" evidence="2">
    <location>
        <begin position="209"/>
        <end position="219"/>
    </location>
</feature>
<dbReference type="InterPro" id="IPR019808">
    <property type="entry name" value="Histidine_triad_CS"/>
</dbReference>
<sequence>MHINHPHKGGTETAVSRTDFLEDPDITKRFAESKERVENALKTSSQKGQGQEAEEGGRDSCSFPFGPFRIPKEHVFLLSEKSMAFVNLKPFVEGHVLVAPQTVVKELTSLEEEELLDLIGLGHLTSVLLSFVFAKAYKISVVVQDGETAGQTVPHVHFHLVPSCPPGSGSASADAPIPGKENKSRTAEDPGDPFVSLCDEEKDMTGGGRDGRMGEDKEGGGPTGSIRPDVDERRSA</sequence>
<dbReference type="EMBL" id="CDMZ01002133">
    <property type="protein sequence ID" value="CEM40924.1"/>
    <property type="molecule type" value="Genomic_DNA"/>
</dbReference>
<dbReference type="InterPro" id="IPR036265">
    <property type="entry name" value="HIT-like_sf"/>
</dbReference>
<proteinExistence type="predicted"/>
<dbReference type="PANTHER" id="PTHR46243:SF1">
    <property type="entry name" value="BIS(5'-ADENOSYL)-TRIPHOSPHATASE"/>
    <property type="match status" value="1"/>
</dbReference>
<dbReference type="PROSITE" id="PS51084">
    <property type="entry name" value="HIT_2"/>
    <property type="match status" value="1"/>
</dbReference>
<dbReference type="GO" id="GO:0003824">
    <property type="term" value="F:catalytic activity"/>
    <property type="evidence" value="ECO:0007669"/>
    <property type="project" value="InterPro"/>
</dbReference>
<name>A0A0G4HAU3_9ALVE</name>
<feature type="region of interest" description="Disordered" evidence="2">
    <location>
        <begin position="1"/>
        <end position="20"/>
    </location>
</feature>
<reference evidence="4" key="1">
    <citation type="submission" date="2014-11" db="EMBL/GenBank/DDBJ databases">
        <authorList>
            <person name="Otto D Thomas"/>
            <person name="Naeem Raeece"/>
        </authorList>
    </citation>
    <scope>NUCLEOTIDE SEQUENCE</scope>
</reference>
<dbReference type="InterPro" id="IPR051884">
    <property type="entry name" value="Bis(5'-adenosyl)-TPase_reg"/>
</dbReference>
<accession>A0A0G4HAU3</accession>